<sequence length="105" mass="12352">MGMLTEFLWSMMVFLLAVRIMGTVLKLLTNKMRIQDNKIEAKPVEKASEEKEEKVLEIEMVQDMICGAHVPKHKAYQVVRDNVTHYFCSWECRQKFILSVRDESE</sequence>
<reference evidence="3 4" key="1">
    <citation type="submission" date="2016-09" db="EMBL/GenBank/DDBJ databases">
        <title>Genomic analysis reveals versatility of anaerobic energy metabolism of Geosporobacter ferrireducens IRF9 of phylum Firmicutes.</title>
        <authorList>
            <person name="Kim S.-J."/>
        </authorList>
    </citation>
    <scope>NUCLEOTIDE SEQUENCE [LARGE SCALE GENOMIC DNA]</scope>
    <source>
        <strain evidence="3 4">IRF9</strain>
    </source>
</reference>
<dbReference type="STRING" id="1424294.Gferi_09020"/>
<keyword evidence="1" id="KW-0472">Membrane</keyword>
<name>A0A1D8GFP7_9FIRM</name>
<dbReference type="AlphaFoldDB" id="A0A1D8GFP7"/>
<evidence type="ECO:0000313" key="3">
    <source>
        <dbReference type="EMBL" id="AOT69710.1"/>
    </source>
</evidence>
<dbReference type="Pfam" id="PF06467">
    <property type="entry name" value="zf-FCS"/>
    <property type="match status" value="1"/>
</dbReference>
<dbReference type="EMBL" id="CP017269">
    <property type="protein sequence ID" value="AOT69710.1"/>
    <property type="molecule type" value="Genomic_DNA"/>
</dbReference>
<keyword evidence="1" id="KW-0812">Transmembrane</keyword>
<evidence type="ECO:0000313" key="4">
    <source>
        <dbReference type="Proteomes" id="UP000095743"/>
    </source>
</evidence>
<evidence type="ECO:0000256" key="1">
    <source>
        <dbReference type="SAM" id="Phobius"/>
    </source>
</evidence>
<keyword evidence="1" id="KW-1133">Transmembrane helix</keyword>
<feature type="transmembrane region" description="Helical" evidence="1">
    <location>
        <begin position="6"/>
        <end position="28"/>
    </location>
</feature>
<dbReference type="InterPro" id="IPR010507">
    <property type="entry name" value="Znf_MYM"/>
</dbReference>
<dbReference type="Proteomes" id="UP000095743">
    <property type="component" value="Chromosome"/>
</dbReference>
<organism evidence="3 4">
    <name type="scientific">Geosporobacter ferrireducens</name>
    <dbReference type="NCBI Taxonomy" id="1424294"/>
    <lineage>
        <taxon>Bacteria</taxon>
        <taxon>Bacillati</taxon>
        <taxon>Bacillota</taxon>
        <taxon>Clostridia</taxon>
        <taxon>Peptostreptococcales</taxon>
        <taxon>Thermotaleaceae</taxon>
        <taxon>Geosporobacter</taxon>
    </lineage>
</organism>
<accession>A0A1D8GFP7</accession>
<keyword evidence="4" id="KW-1185">Reference proteome</keyword>
<evidence type="ECO:0000259" key="2">
    <source>
        <dbReference type="Pfam" id="PF06467"/>
    </source>
</evidence>
<dbReference type="KEGG" id="gfe:Gferi_09020"/>
<dbReference type="RefSeq" id="WP_069975698.1">
    <property type="nucleotide sequence ID" value="NZ_CP017269.1"/>
</dbReference>
<protein>
    <recommendedName>
        <fullName evidence="2">MYM-type domain-containing protein</fullName>
    </recommendedName>
</protein>
<gene>
    <name evidence="3" type="ORF">Gferi_09020</name>
</gene>
<proteinExistence type="predicted"/>
<dbReference type="GO" id="GO:0008270">
    <property type="term" value="F:zinc ion binding"/>
    <property type="evidence" value="ECO:0007669"/>
    <property type="project" value="InterPro"/>
</dbReference>
<feature type="domain" description="MYM-type" evidence="2">
    <location>
        <begin position="76"/>
        <end position="96"/>
    </location>
</feature>